<keyword evidence="1" id="KW-0812">Transmembrane</keyword>
<evidence type="ECO:0000256" key="1">
    <source>
        <dbReference type="SAM" id="Phobius"/>
    </source>
</evidence>
<reference evidence="2" key="1">
    <citation type="submission" date="2021-02" db="EMBL/GenBank/DDBJ databases">
        <authorList>
            <person name="Nowell W R."/>
        </authorList>
    </citation>
    <scope>NUCLEOTIDE SEQUENCE</scope>
</reference>
<feature type="transmembrane region" description="Helical" evidence="1">
    <location>
        <begin position="173"/>
        <end position="195"/>
    </location>
</feature>
<feature type="transmembrane region" description="Helical" evidence="1">
    <location>
        <begin position="106"/>
        <end position="128"/>
    </location>
</feature>
<keyword evidence="1" id="KW-0472">Membrane</keyword>
<organism evidence="2 4">
    <name type="scientific">Rotaria sordida</name>
    <dbReference type="NCBI Taxonomy" id="392033"/>
    <lineage>
        <taxon>Eukaryota</taxon>
        <taxon>Metazoa</taxon>
        <taxon>Spiralia</taxon>
        <taxon>Gnathifera</taxon>
        <taxon>Rotifera</taxon>
        <taxon>Eurotatoria</taxon>
        <taxon>Bdelloidea</taxon>
        <taxon>Philodinida</taxon>
        <taxon>Philodinidae</taxon>
        <taxon>Rotaria</taxon>
    </lineage>
</organism>
<dbReference type="EMBL" id="CAJOBE010000482">
    <property type="protein sequence ID" value="CAF3648437.1"/>
    <property type="molecule type" value="Genomic_DNA"/>
</dbReference>
<keyword evidence="1" id="KW-1133">Transmembrane helix</keyword>
<gene>
    <name evidence="3" type="ORF">FNK824_LOCUS5848</name>
    <name evidence="2" type="ORF">SEV965_LOCUS13378</name>
</gene>
<proteinExistence type="predicted"/>
<dbReference type="EMBL" id="CAJNOU010000630">
    <property type="protein sequence ID" value="CAF1051790.1"/>
    <property type="molecule type" value="Genomic_DNA"/>
</dbReference>
<evidence type="ECO:0000313" key="2">
    <source>
        <dbReference type="EMBL" id="CAF1051790.1"/>
    </source>
</evidence>
<dbReference type="Proteomes" id="UP000663874">
    <property type="component" value="Unassembled WGS sequence"/>
</dbReference>
<evidence type="ECO:0000313" key="3">
    <source>
        <dbReference type="EMBL" id="CAF3648437.1"/>
    </source>
</evidence>
<name>A0A814KHQ1_9BILA</name>
<dbReference type="Proteomes" id="UP000663889">
    <property type="component" value="Unassembled WGS sequence"/>
</dbReference>
<protein>
    <submittedName>
        <fullName evidence="2">Uncharacterized protein</fullName>
    </submittedName>
</protein>
<accession>A0A814KHQ1</accession>
<sequence length="246" mass="27851">MLMIFTDSKPDASRKIMGNQVTAASEAQQSHQLSSSELLDLMKTYVQSNFCYHSSALTNTRTTNVVRGRVAYRIDPWILIECRHVKKVQQPYHGELTPRETLRNSVLVAFCLCMIFQIWILLGANLTIQQHMHRSGRLPTSVNGCLPIVNITQSVSIRQSSNNLLLPLYSVSVMWYSFNGVFLTITLGLLGIFIFGSSNLNTVDKSLLVSWNDVFSGFSPNKKSSTFETDNLHETEKRIIEQEQML</sequence>
<dbReference type="AlphaFoldDB" id="A0A814KHQ1"/>
<comment type="caution">
    <text evidence="2">The sequence shown here is derived from an EMBL/GenBank/DDBJ whole genome shotgun (WGS) entry which is preliminary data.</text>
</comment>
<evidence type="ECO:0000313" key="4">
    <source>
        <dbReference type="Proteomes" id="UP000663889"/>
    </source>
</evidence>